<protein>
    <submittedName>
        <fullName evidence="1">Uncharacterized protein</fullName>
    </submittedName>
</protein>
<proteinExistence type="predicted"/>
<comment type="caution">
    <text evidence="1">The sequence shown here is derived from an EMBL/GenBank/DDBJ whole genome shotgun (WGS) entry which is preliminary data.</text>
</comment>
<accession>A0ACC0X3Z9</accession>
<evidence type="ECO:0000313" key="1">
    <source>
        <dbReference type="EMBL" id="KAJ0010045.1"/>
    </source>
</evidence>
<organism evidence="1 2">
    <name type="scientific">Pistacia integerrima</name>
    <dbReference type="NCBI Taxonomy" id="434235"/>
    <lineage>
        <taxon>Eukaryota</taxon>
        <taxon>Viridiplantae</taxon>
        <taxon>Streptophyta</taxon>
        <taxon>Embryophyta</taxon>
        <taxon>Tracheophyta</taxon>
        <taxon>Spermatophyta</taxon>
        <taxon>Magnoliopsida</taxon>
        <taxon>eudicotyledons</taxon>
        <taxon>Gunneridae</taxon>
        <taxon>Pentapetalae</taxon>
        <taxon>rosids</taxon>
        <taxon>malvids</taxon>
        <taxon>Sapindales</taxon>
        <taxon>Anacardiaceae</taxon>
        <taxon>Pistacia</taxon>
    </lineage>
</organism>
<dbReference type="EMBL" id="CM047749">
    <property type="protein sequence ID" value="KAJ0010045.1"/>
    <property type="molecule type" value="Genomic_DNA"/>
</dbReference>
<sequence length="427" mass="46660">MGSACCVAARDKRITSGVGSELLHRNVRHSPTWSFRWDNRGRVAGEETSVTWFSDGISRNDGSDIKYESAYASEEGSPLDSCPRRTWQKSPVSEGTTAGNVRTPNSDQSISRNVSMDVSLEQIKESSESPAVSHPSPPKLSFSVPSTSSLLASPLSSQHHLYPTSSSTPKWPPHSPGHPLLRQVSDSRISGLKSLNGYSVSEERPVIPSWSNESTGGSHAGSSDGWSMHAFSELMATSHKERWSFDNESLGFSHEKITRSSSRISAAASVDKQTCGVCSKLLSELAVVAVLTCGHVFHAECLENITAEIHKYDPACPVCILGEKKTLKLSEKALKSEMESKARSNKRSRNRIVDSNLDRNSFMLDYLKSSQNEGKSSKIASTSSMKSSLGKPFLMRHFSLGSKGSRSPSENHSTWKKGLFWTKSSKT</sequence>
<name>A0ACC0X3Z9_9ROSI</name>
<keyword evidence="2" id="KW-1185">Reference proteome</keyword>
<dbReference type="Proteomes" id="UP001163603">
    <property type="component" value="Chromosome 14"/>
</dbReference>
<reference evidence="2" key="1">
    <citation type="journal article" date="2023" name="G3 (Bethesda)">
        <title>Genome assembly and association tests identify interacting loci associated with vigor, precocity, and sex in interspecific pistachio rootstocks.</title>
        <authorList>
            <person name="Palmer W."/>
            <person name="Jacygrad E."/>
            <person name="Sagayaradj S."/>
            <person name="Cavanaugh K."/>
            <person name="Han R."/>
            <person name="Bertier L."/>
            <person name="Beede B."/>
            <person name="Kafkas S."/>
            <person name="Golino D."/>
            <person name="Preece J."/>
            <person name="Michelmore R."/>
        </authorList>
    </citation>
    <scope>NUCLEOTIDE SEQUENCE [LARGE SCALE GENOMIC DNA]</scope>
</reference>
<gene>
    <name evidence="1" type="ORF">Pint_34753</name>
</gene>
<evidence type="ECO:0000313" key="2">
    <source>
        <dbReference type="Proteomes" id="UP001163603"/>
    </source>
</evidence>